<evidence type="ECO:0000256" key="6">
    <source>
        <dbReference type="ARBA" id="ARBA00022553"/>
    </source>
</evidence>
<dbReference type="SUPFAM" id="SSF53850">
    <property type="entry name" value="Periplasmic binding protein-like II"/>
    <property type="match status" value="1"/>
</dbReference>
<keyword evidence="4" id="KW-1003">Cell membrane</keyword>
<evidence type="ECO:0000256" key="3">
    <source>
        <dbReference type="ARBA" id="ARBA00012438"/>
    </source>
</evidence>
<dbReference type="PROSITE" id="PS50109">
    <property type="entry name" value="HIS_KIN"/>
    <property type="match status" value="1"/>
</dbReference>
<dbReference type="SUPFAM" id="SSF55874">
    <property type="entry name" value="ATPase domain of HSP90 chaperone/DNA topoisomerase II/histidine kinase"/>
    <property type="match status" value="1"/>
</dbReference>
<dbReference type="Pfam" id="PF02518">
    <property type="entry name" value="HATPase_c"/>
    <property type="match status" value="1"/>
</dbReference>
<dbReference type="KEGG" id="vas:GT360_09360"/>
<protein>
    <recommendedName>
        <fullName evidence="3">histidine kinase</fullName>
        <ecNumber evidence="3">2.7.13.3</ecNumber>
    </recommendedName>
</protein>
<dbReference type="EC" id="2.7.13.3" evidence="3"/>
<dbReference type="InterPro" id="IPR003594">
    <property type="entry name" value="HATPase_dom"/>
</dbReference>
<evidence type="ECO:0000259" key="18">
    <source>
        <dbReference type="PROSITE" id="PS50109"/>
    </source>
</evidence>
<dbReference type="RefSeq" id="WP_164648607.1">
    <property type="nucleotide sequence ID" value="NZ_CP047475.1"/>
</dbReference>
<keyword evidence="6 16" id="KW-0597">Phosphoprotein</keyword>
<evidence type="ECO:0000256" key="9">
    <source>
        <dbReference type="ARBA" id="ARBA00022777"/>
    </source>
</evidence>
<dbReference type="InterPro" id="IPR011006">
    <property type="entry name" value="CheY-like_superfamily"/>
</dbReference>
<dbReference type="PROSITE" id="PS50110">
    <property type="entry name" value="RESPONSE_REGULATORY"/>
    <property type="match status" value="1"/>
</dbReference>
<dbReference type="SMART" id="SM00387">
    <property type="entry name" value="HATPase_c"/>
    <property type="match status" value="1"/>
</dbReference>
<evidence type="ECO:0000259" key="20">
    <source>
        <dbReference type="PROSITE" id="PS50894"/>
    </source>
</evidence>
<dbReference type="CDD" id="cd16922">
    <property type="entry name" value="HATPase_EvgS-ArcB-TorS-like"/>
    <property type="match status" value="1"/>
</dbReference>
<evidence type="ECO:0000256" key="4">
    <source>
        <dbReference type="ARBA" id="ARBA00022475"/>
    </source>
</evidence>
<keyword evidence="9" id="KW-0418">Kinase</keyword>
<dbReference type="SMART" id="SM00062">
    <property type="entry name" value="PBPb"/>
    <property type="match status" value="1"/>
</dbReference>
<accession>A0A7Z2T3R9</accession>
<feature type="modified residue" description="Phosphohistidine" evidence="15">
    <location>
        <position position="1056"/>
    </location>
</feature>
<keyword evidence="17" id="KW-0732">Signal</keyword>
<dbReference type="SUPFAM" id="SSF52172">
    <property type="entry name" value="CheY-like"/>
    <property type="match status" value="1"/>
</dbReference>
<keyword evidence="12" id="KW-1133">Transmembrane helix</keyword>
<dbReference type="Gene3D" id="1.20.120.160">
    <property type="entry name" value="HPT domain"/>
    <property type="match status" value="1"/>
</dbReference>
<reference evidence="21 22" key="1">
    <citation type="submission" date="2020-01" db="EMBL/GenBank/DDBJ databases">
        <title>Whole genome and functional gene identification of agarase of Vibrio HN897.</title>
        <authorList>
            <person name="Liu Y."/>
            <person name="Zhao Z."/>
        </authorList>
    </citation>
    <scope>NUCLEOTIDE SEQUENCE [LARGE SCALE GENOMIC DNA]</scope>
    <source>
        <strain evidence="21 22">HN897</strain>
    </source>
</reference>
<dbReference type="PROSITE" id="PS50894">
    <property type="entry name" value="HPT"/>
    <property type="match status" value="1"/>
</dbReference>
<keyword evidence="5" id="KW-0997">Cell inner membrane</keyword>
<dbReference type="InterPro" id="IPR003661">
    <property type="entry name" value="HisK_dim/P_dom"/>
</dbReference>
<evidence type="ECO:0000256" key="5">
    <source>
        <dbReference type="ARBA" id="ARBA00022519"/>
    </source>
</evidence>
<organism evidence="21 22">
    <name type="scientific">Vibrio astriarenae</name>
    <dbReference type="NCBI Taxonomy" id="1481923"/>
    <lineage>
        <taxon>Bacteria</taxon>
        <taxon>Pseudomonadati</taxon>
        <taxon>Pseudomonadota</taxon>
        <taxon>Gammaproteobacteria</taxon>
        <taxon>Vibrionales</taxon>
        <taxon>Vibrionaceae</taxon>
        <taxon>Vibrio</taxon>
    </lineage>
</organism>
<evidence type="ECO:0000256" key="2">
    <source>
        <dbReference type="ARBA" id="ARBA00004429"/>
    </source>
</evidence>
<keyword evidence="7" id="KW-0808">Transferase</keyword>
<feature type="signal peptide" evidence="17">
    <location>
        <begin position="1"/>
        <end position="27"/>
    </location>
</feature>
<evidence type="ECO:0000256" key="11">
    <source>
        <dbReference type="ARBA" id="ARBA00022840"/>
    </source>
</evidence>
<dbReference type="SUPFAM" id="SSF47384">
    <property type="entry name" value="Homodimeric domain of signal transducing histidine kinase"/>
    <property type="match status" value="1"/>
</dbReference>
<dbReference type="SMART" id="SM00448">
    <property type="entry name" value="REC"/>
    <property type="match status" value="1"/>
</dbReference>
<dbReference type="InterPro" id="IPR004358">
    <property type="entry name" value="Sig_transdc_His_kin-like_C"/>
</dbReference>
<gene>
    <name evidence="21" type="ORF">GT360_09360</name>
</gene>
<dbReference type="SMART" id="SM00388">
    <property type="entry name" value="HisKA"/>
    <property type="match status" value="1"/>
</dbReference>
<keyword evidence="8" id="KW-0812">Transmembrane</keyword>
<keyword evidence="11" id="KW-0067">ATP-binding</keyword>
<evidence type="ECO:0000259" key="19">
    <source>
        <dbReference type="PROSITE" id="PS50110"/>
    </source>
</evidence>
<evidence type="ECO:0000313" key="22">
    <source>
        <dbReference type="Proteomes" id="UP000464262"/>
    </source>
</evidence>
<dbReference type="AlphaFoldDB" id="A0A7Z2T3R9"/>
<keyword evidence="22" id="KW-1185">Reference proteome</keyword>
<evidence type="ECO:0000313" key="21">
    <source>
        <dbReference type="EMBL" id="QIA63712.1"/>
    </source>
</evidence>
<dbReference type="GO" id="GO:0005886">
    <property type="term" value="C:plasma membrane"/>
    <property type="evidence" value="ECO:0007669"/>
    <property type="project" value="UniProtKB-SubCell"/>
</dbReference>
<evidence type="ECO:0000256" key="7">
    <source>
        <dbReference type="ARBA" id="ARBA00022679"/>
    </source>
</evidence>
<dbReference type="InterPro" id="IPR036097">
    <property type="entry name" value="HisK_dim/P_sf"/>
</dbReference>
<evidence type="ECO:0000256" key="8">
    <source>
        <dbReference type="ARBA" id="ARBA00022692"/>
    </source>
</evidence>
<dbReference type="PRINTS" id="PR00344">
    <property type="entry name" value="BCTRLSENSOR"/>
</dbReference>
<dbReference type="Pfam" id="PF01627">
    <property type="entry name" value="Hpt"/>
    <property type="match status" value="1"/>
</dbReference>
<dbReference type="CDD" id="cd00082">
    <property type="entry name" value="HisKA"/>
    <property type="match status" value="1"/>
</dbReference>
<evidence type="ECO:0000256" key="16">
    <source>
        <dbReference type="PROSITE-ProRule" id="PRU00169"/>
    </source>
</evidence>
<dbReference type="InterPro" id="IPR001789">
    <property type="entry name" value="Sig_transdc_resp-reg_receiver"/>
</dbReference>
<dbReference type="Gene3D" id="3.40.50.2300">
    <property type="match status" value="1"/>
</dbReference>
<proteinExistence type="predicted"/>
<dbReference type="InterPro" id="IPR008207">
    <property type="entry name" value="Sig_transdc_His_kin_Hpt_dom"/>
</dbReference>
<feature type="domain" description="HPt" evidence="20">
    <location>
        <begin position="1017"/>
        <end position="1110"/>
    </location>
</feature>
<dbReference type="Proteomes" id="UP000464262">
    <property type="component" value="Chromosome 1"/>
</dbReference>
<dbReference type="Gene3D" id="1.10.287.130">
    <property type="match status" value="1"/>
</dbReference>
<feature type="domain" description="Response regulatory" evidence="19">
    <location>
        <begin position="833"/>
        <end position="949"/>
    </location>
</feature>
<dbReference type="PANTHER" id="PTHR43047">
    <property type="entry name" value="TWO-COMPONENT HISTIDINE PROTEIN KINASE"/>
    <property type="match status" value="1"/>
</dbReference>
<dbReference type="GO" id="GO:0016787">
    <property type="term" value="F:hydrolase activity"/>
    <property type="evidence" value="ECO:0007669"/>
    <property type="project" value="UniProtKB-KW"/>
</dbReference>
<sequence length="1115" mass="125875">MVQVVRQKRLKIQTILLLSLCGVFVHANEIQLDESTQRVILGLPTDILNFDMQGQALLNDLDLDNRAVTVQAQYIELIWQEWGRRNRFELDIFWLPHDQLLEMLHEGEIDILGVGDQVKGVERLYRSVPYVEYRAKIYERVALKSKSNEAAAFHLSIQSTPMNTNDSYSILLRSTDADYIASYADNLSYIYSIRWWKLDEALKSVGKFHHFKSKLDSSAPLYARALVKPENIDLIISFNRFARSEEVAILRKVRLEEYAAKLPSLRLLIGDYSRRVTQEQERYLARNSVVPYAYIVSGESPFFEGEDLFLDGYYQDIIDVIGRNIGFTPKPITFASRADAIAALNRGEVKLIPGIYFQRLELVGDLVATQSIDQVELSLVSRGVYRGLDELNGKVIAAVSRSNINNLVLERLPSSPVLYFDTTTDALRAVADGRAEGFIGNQLSVTYILARNRFHNLNNISVESEFPTGQISLEVDPNEVELIELLNSAIQELDQSVIESVTAKWRLSVKQVDIFDREEFKHYLWLLILIFAGMTSFMLYHRVQVRKMTSVQSQLKHALKETEKAHQQAQQLAKAKTEFLAKMSHEIRTPMNGVLGMAEALTFGKLSGEQKDQLEVLSGSAYNLMSLLNDVLDFSKMEAGKMTLSPVPTELYRLLNQAAANFEFSAREKGVNLNIKVPSNMESRIYNIDPVRWLQVINNLLSNATKFTQEGFVEVSVETIESTLNEDGTFEDRLRLQVRDSGIGLSKAQLEKLFTPFVQADDHISRRFGGSGLGLSICQEIVEAMGGRIEVSSIENVGTVFSVIIGVQRLKEELPTHSSEQLIYRNLADLGLTILLVEDNLVNQRVLIGQLAKLGLECTIANNGAEGLERYRQQHFDIVLSDCHMPVMDGIELAKQLNHLPERSSSYVVVITADVFSDLEFDLDDVGFDSFISKPCTINDLSEVVLKASEHLHGERCFPPLTPSSDDNNDVVNNNENWLDELAIAPQEREFSEAAPRSIELSERFSVSTILELNGNDMDITLDVLNDYLSSYQEDMEALKEAIETNNPVSIKDAAHKLKGIFMYLGCGPAHQLAKKIEKQADRLNGQLLEETYHTLEQEVENVKVEVSDFITSKK</sequence>
<keyword evidence="14" id="KW-0472">Membrane</keyword>
<feature type="domain" description="Histidine kinase" evidence="18">
    <location>
        <begin position="582"/>
        <end position="809"/>
    </location>
</feature>
<dbReference type="CDD" id="cd17546">
    <property type="entry name" value="REC_hyHK_CKI1_RcsC-like"/>
    <property type="match status" value="1"/>
</dbReference>
<evidence type="ECO:0000256" key="13">
    <source>
        <dbReference type="ARBA" id="ARBA00023012"/>
    </source>
</evidence>
<dbReference type="EMBL" id="CP047475">
    <property type="protein sequence ID" value="QIA63712.1"/>
    <property type="molecule type" value="Genomic_DNA"/>
</dbReference>
<evidence type="ECO:0000256" key="14">
    <source>
        <dbReference type="ARBA" id="ARBA00023136"/>
    </source>
</evidence>
<keyword evidence="13" id="KW-0902">Two-component regulatory system</keyword>
<evidence type="ECO:0000256" key="12">
    <source>
        <dbReference type="ARBA" id="ARBA00022989"/>
    </source>
</evidence>
<dbReference type="InterPro" id="IPR036890">
    <property type="entry name" value="HATPase_C_sf"/>
</dbReference>
<feature type="chain" id="PRO_5031474473" description="histidine kinase" evidence="17">
    <location>
        <begin position="28"/>
        <end position="1115"/>
    </location>
</feature>
<dbReference type="FunFam" id="3.30.565.10:FF:000010">
    <property type="entry name" value="Sensor histidine kinase RcsC"/>
    <property type="match status" value="1"/>
</dbReference>
<evidence type="ECO:0000256" key="17">
    <source>
        <dbReference type="SAM" id="SignalP"/>
    </source>
</evidence>
<evidence type="ECO:0000256" key="1">
    <source>
        <dbReference type="ARBA" id="ARBA00000085"/>
    </source>
</evidence>
<dbReference type="Pfam" id="PF00072">
    <property type="entry name" value="Response_reg"/>
    <property type="match status" value="1"/>
</dbReference>
<dbReference type="Pfam" id="PF00512">
    <property type="entry name" value="HisKA"/>
    <property type="match status" value="1"/>
</dbReference>
<dbReference type="InterPro" id="IPR001638">
    <property type="entry name" value="Solute-binding_3/MltF_N"/>
</dbReference>
<dbReference type="InterPro" id="IPR005467">
    <property type="entry name" value="His_kinase_dom"/>
</dbReference>
<dbReference type="Gene3D" id="3.40.190.10">
    <property type="entry name" value="Periplasmic binding protein-like II"/>
    <property type="match status" value="2"/>
</dbReference>
<dbReference type="SUPFAM" id="SSF47226">
    <property type="entry name" value="Histidine-containing phosphotransfer domain, HPT domain"/>
    <property type="match status" value="1"/>
</dbReference>
<dbReference type="GO" id="GO:0000155">
    <property type="term" value="F:phosphorelay sensor kinase activity"/>
    <property type="evidence" value="ECO:0007669"/>
    <property type="project" value="InterPro"/>
</dbReference>
<name>A0A7Z2T3R9_9VIBR</name>
<dbReference type="InterPro" id="IPR036641">
    <property type="entry name" value="HPT_dom_sf"/>
</dbReference>
<comment type="subcellular location">
    <subcellularLocation>
        <location evidence="2">Cell inner membrane</location>
        <topology evidence="2">Multi-pass membrane protein</topology>
    </subcellularLocation>
</comment>
<keyword evidence="11" id="KW-0547">Nucleotide-binding</keyword>
<evidence type="ECO:0000256" key="15">
    <source>
        <dbReference type="PROSITE-ProRule" id="PRU00110"/>
    </source>
</evidence>
<dbReference type="PANTHER" id="PTHR43047:SF64">
    <property type="entry name" value="HISTIDINE KINASE CONTAINING CHEY-HOMOLOGOUS RECEIVER DOMAIN AND PAS DOMAIN-RELATED"/>
    <property type="match status" value="1"/>
</dbReference>
<comment type="catalytic activity">
    <reaction evidence="1">
        <text>ATP + protein L-histidine = ADP + protein N-phospho-L-histidine.</text>
        <dbReference type="EC" id="2.7.13.3"/>
    </reaction>
</comment>
<evidence type="ECO:0000256" key="10">
    <source>
        <dbReference type="ARBA" id="ARBA00022801"/>
    </source>
</evidence>
<dbReference type="Gene3D" id="3.30.565.10">
    <property type="entry name" value="Histidine kinase-like ATPase, C-terminal domain"/>
    <property type="match status" value="1"/>
</dbReference>
<keyword evidence="10" id="KW-0378">Hydrolase</keyword>
<feature type="modified residue" description="4-aspartylphosphate" evidence="16">
    <location>
        <position position="882"/>
    </location>
</feature>